<sequence length="72" mass="7878">MLRDKAPGTFVVRDSNSFPGAFGLALKVATPPPGVAPGKRFVYPLIENCLASLEWIIQNKAVRLFVHAAWQV</sequence>
<proteinExistence type="predicted"/>
<dbReference type="Proteomes" id="UP000270094">
    <property type="component" value="Unassembled WGS sequence"/>
</dbReference>
<evidence type="ECO:0000313" key="2">
    <source>
        <dbReference type="Proteomes" id="UP000270094"/>
    </source>
</evidence>
<keyword evidence="2" id="KW-1185">Reference proteome</keyword>
<dbReference type="GO" id="GO:0005925">
    <property type="term" value="C:focal adhesion"/>
    <property type="evidence" value="ECO:0007669"/>
    <property type="project" value="TreeGrafter"/>
</dbReference>
<gene>
    <name evidence="1" type="ORF">SVUK_LOCUS11993</name>
</gene>
<dbReference type="SUPFAM" id="SSF55550">
    <property type="entry name" value="SH2 domain"/>
    <property type="match status" value="1"/>
</dbReference>
<accession>A0A3P7L2P1</accession>
<dbReference type="InterPro" id="IPR036860">
    <property type="entry name" value="SH2_dom_sf"/>
</dbReference>
<dbReference type="PANTHER" id="PTHR45734:SF10">
    <property type="entry name" value="BLISTERY, ISOFORM A"/>
    <property type="match status" value="1"/>
</dbReference>
<dbReference type="PANTHER" id="PTHR45734">
    <property type="entry name" value="TENSIN"/>
    <property type="match status" value="1"/>
</dbReference>
<protein>
    <submittedName>
        <fullName evidence="1">Uncharacterized protein</fullName>
    </submittedName>
</protein>
<dbReference type="InterPro" id="IPR051484">
    <property type="entry name" value="Tensin_PTEN_phosphatase"/>
</dbReference>
<dbReference type="Gene3D" id="3.30.505.10">
    <property type="entry name" value="SH2 domain"/>
    <property type="match status" value="1"/>
</dbReference>
<reference evidence="1 2" key="1">
    <citation type="submission" date="2018-11" db="EMBL/GenBank/DDBJ databases">
        <authorList>
            <consortium name="Pathogen Informatics"/>
        </authorList>
    </citation>
    <scope>NUCLEOTIDE SEQUENCE [LARGE SCALE GENOMIC DNA]</scope>
</reference>
<dbReference type="EMBL" id="UYYB01098187">
    <property type="protein sequence ID" value="VDM76995.1"/>
    <property type="molecule type" value="Genomic_DNA"/>
</dbReference>
<evidence type="ECO:0000313" key="1">
    <source>
        <dbReference type="EMBL" id="VDM76995.1"/>
    </source>
</evidence>
<organism evidence="1 2">
    <name type="scientific">Strongylus vulgaris</name>
    <name type="common">Blood worm</name>
    <dbReference type="NCBI Taxonomy" id="40348"/>
    <lineage>
        <taxon>Eukaryota</taxon>
        <taxon>Metazoa</taxon>
        <taxon>Ecdysozoa</taxon>
        <taxon>Nematoda</taxon>
        <taxon>Chromadorea</taxon>
        <taxon>Rhabditida</taxon>
        <taxon>Rhabditina</taxon>
        <taxon>Rhabditomorpha</taxon>
        <taxon>Strongyloidea</taxon>
        <taxon>Strongylidae</taxon>
        <taxon>Strongylus</taxon>
    </lineage>
</organism>
<name>A0A3P7L2P1_STRVU</name>
<dbReference type="AlphaFoldDB" id="A0A3P7L2P1"/>
<dbReference type="OrthoDB" id="6273691at2759"/>